<dbReference type="RefSeq" id="WP_165269030.1">
    <property type="nucleotide sequence ID" value="NZ_JAAKZY010000268.1"/>
</dbReference>
<accession>A0A6G4VK49</accession>
<proteinExistence type="predicted"/>
<protein>
    <submittedName>
        <fullName evidence="2">NAD(P)H-binding protein</fullName>
    </submittedName>
</protein>
<feature type="domain" description="NAD(P)-binding" evidence="1">
    <location>
        <begin position="7"/>
        <end position="193"/>
    </location>
</feature>
<evidence type="ECO:0000313" key="3">
    <source>
        <dbReference type="Proteomes" id="UP000472335"/>
    </source>
</evidence>
<dbReference type="SUPFAM" id="SSF51735">
    <property type="entry name" value="NAD(P)-binding Rossmann-fold domains"/>
    <property type="match status" value="1"/>
</dbReference>
<dbReference type="Pfam" id="PF13460">
    <property type="entry name" value="NAD_binding_10"/>
    <property type="match status" value="1"/>
</dbReference>
<dbReference type="AlphaFoldDB" id="A0A6G4VK49"/>
<dbReference type="InterPro" id="IPR051606">
    <property type="entry name" value="Polyketide_Oxido-like"/>
</dbReference>
<keyword evidence="3" id="KW-1185">Reference proteome</keyword>
<sequence length="207" mass="21652">MRILLFGATGMIGSRIAAEAGERGHEVTGATRNGKDGTLAADASDADTVARLAAGHDAVVLAVSPPRGGIEATESLLEVGRGVLDGVRKAGVRRLVVVGGAGILEVSPGVRVVDTPGFPEDALPPVRAQVALFELVRDNADDLEWTYLSPPAVITPGERTGAYRTGDHQLLSDGEGNSHISTEDYAVALVDELQRGELTRRLVHVAY</sequence>
<dbReference type="PANTHER" id="PTHR43355:SF2">
    <property type="entry name" value="FLAVIN REDUCTASE (NADPH)"/>
    <property type="match status" value="1"/>
</dbReference>
<name>A0A6G4VK49_9ACTN</name>
<comment type="caution">
    <text evidence="2">The sequence shown here is derived from an EMBL/GenBank/DDBJ whole genome shotgun (WGS) entry which is preliminary data.</text>
</comment>
<reference evidence="2 3" key="1">
    <citation type="submission" date="2020-02" db="EMBL/GenBank/DDBJ databases">
        <title>Whole-genome analyses of novel actinobacteria.</title>
        <authorList>
            <person name="Sahin N."/>
            <person name="Gencbay T."/>
        </authorList>
    </citation>
    <scope>NUCLEOTIDE SEQUENCE [LARGE SCALE GENOMIC DNA]</scope>
    <source>
        <strain evidence="2 3">HC44</strain>
    </source>
</reference>
<gene>
    <name evidence="2" type="ORF">G5C60_44895</name>
</gene>
<dbReference type="GO" id="GO:0016646">
    <property type="term" value="F:oxidoreductase activity, acting on the CH-NH group of donors, NAD or NADP as acceptor"/>
    <property type="evidence" value="ECO:0007669"/>
    <property type="project" value="TreeGrafter"/>
</dbReference>
<dbReference type="EMBL" id="JAAKZY010000268">
    <property type="protein sequence ID" value="NGO14548.1"/>
    <property type="molecule type" value="Genomic_DNA"/>
</dbReference>
<organism evidence="2 3">
    <name type="scientific">Streptomyces scabichelini</name>
    <dbReference type="NCBI Taxonomy" id="2711217"/>
    <lineage>
        <taxon>Bacteria</taxon>
        <taxon>Bacillati</taxon>
        <taxon>Actinomycetota</taxon>
        <taxon>Actinomycetes</taxon>
        <taxon>Kitasatosporales</taxon>
        <taxon>Streptomycetaceae</taxon>
        <taxon>Streptomyces</taxon>
    </lineage>
</organism>
<dbReference type="InterPro" id="IPR036291">
    <property type="entry name" value="NAD(P)-bd_dom_sf"/>
</dbReference>
<evidence type="ECO:0000259" key="1">
    <source>
        <dbReference type="Pfam" id="PF13460"/>
    </source>
</evidence>
<dbReference type="InterPro" id="IPR016040">
    <property type="entry name" value="NAD(P)-bd_dom"/>
</dbReference>
<dbReference type="Proteomes" id="UP000472335">
    <property type="component" value="Unassembled WGS sequence"/>
</dbReference>
<dbReference type="Gene3D" id="3.40.50.720">
    <property type="entry name" value="NAD(P)-binding Rossmann-like Domain"/>
    <property type="match status" value="1"/>
</dbReference>
<dbReference type="PANTHER" id="PTHR43355">
    <property type="entry name" value="FLAVIN REDUCTASE (NADPH)"/>
    <property type="match status" value="1"/>
</dbReference>
<evidence type="ECO:0000313" key="2">
    <source>
        <dbReference type="EMBL" id="NGO14548.1"/>
    </source>
</evidence>